<sequence length="169" mass="17840">MAWEIIEPKMGRSAGPGSEVTVAWRKTGSHAGNRLVINMAKSLLAKMGWDHGAKIQIERDCDLGLLRLTLAPPQKRAMTLNTKDGTGSVFVALDSLTLAQSMRAEIAPFVIQGSALVITLPDWAAPERVATLEVVGSVARGTNGARAAADAARARMHAVPFSISRAGLG</sequence>
<name>A0ABS3KTS7_9PROT</name>
<protein>
    <submittedName>
        <fullName evidence="1">Uncharacterized protein</fullName>
    </submittedName>
</protein>
<dbReference type="EMBL" id="JACTNG010000010">
    <property type="protein sequence ID" value="MBO1080866.1"/>
    <property type="molecule type" value="Genomic_DNA"/>
</dbReference>
<accession>A0ABS3KTS7</accession>
<reference evidence="1 2" key="1">
    <citation type="submission" date="2020-09" db="EMBL/GenBank/DDBJ databases">
        <title>Roseomonas.</title>
        <authorList>
            <person name="Zhu W."/>
        </authorList>
    </citation>
    <scope>NUCLEOTIDE SEQUENCE [LARGE SCALE GENOMIC DNA]</scope>
    <source>
        <strain evidence="1 2">573</strain>
    </source>
</reference>
<evidence type="ECO:0000313" key="2">
    <source>
        <dbReference type="Proteomes" id="UP001518989"/>
    </source>
</evidence>
<evidence type="ECO:0000313" key="1">
    <source>
        <dbReference type="EMBL" id="MBO1080866.1"/>
    </source>
</evidence>
<organism evidence="1 2">
    <name type="scientific">Roseomonas haemaphysalidis</name>
    <dbReference type="NCBI Taxonomy" id="2768162"/>
    <lineage>
        <taxon>Bacteria</taxon>
        <taxon>Pseudomonadati</taxon>
        <taxon>Pseudomonadota</taxon>
        <taxon>Alphaproteobacteria</taxon>
        <taxon>Acetobacterales</taxon>
        <taxon>Roseomonadaceae</taxon>
        <taxon>Roseomonas</taxon>
    </lineage>
</organism>
<proteinExistence type="predicted"/>
<comment type="caution">
    <text evidence="1">The sequence shown here is derived from an EMBL/GenBank/DDBJ whole genome shotgun (WGS) entry which is preliminary data.</text>
</comment>
<dbReference type="Proteomes" id="UP001518989">
    <property type="component" value="Unassembled WGS sequence"/>
</dbReference>
<dbReference type="RefSeq" id="WP_207419036.1">
    <property type="nucleotide sequence ID" value="NZ_CP061177.1"/>
</dbReference>
<keyword evidence="2" id="KW-1185">Reference proteome</keyword>
<gene>
    <name evidence="1" type="ORF">IAI61_17630</name>
</gene>